<dbReference type="PANTHER" id="PTHR33317">
    <property type="entry name" value="POLYNUCLEOTIDYL TRANSFERASE, RIBONUCLEASE H-LIKE SUPERFAMILY PROTEIN"/>
    <property type="match status" value="1"/>
</dbReference>
<protein>
    <recommendedName>
        <fullName evidence="5">Putative pre-16S rRNA nuclease</fullName>
        <ecNumber evidence="5">3.1.-.-</ecNumber>
    </recommendedName>
</protein>
<comment type="similarity">
    <text evidence="5">Belongs to the YqgF HJR family.</text>
</comment>
<keyword evidence="2 5" id="KW-0690">Ribosome biogenesis</keyword>
<dbReference type="SMART" id="SM00732">
    <property type="entry name" value="YqgFc"/>
    <property type="match status" value="1"/>
</dbReference>
<dbReference type="GO" id="GO:0005829">
    <property type="term" value="C:cytosol"/>
    <property type="evidence" value="ECO:0007669"/>
    <property type="project" value="TreeGrafter"/>
</dbReference>
<keyword evidence="1 5" id="KW-0963">Cytoplasm</keyword>
<dbReference type="GO" id="GO:0000967">
    <property type="term" value="P:rRNA 5'-end processing"/>
    <property type="evidence" value="ECO:0007669"/>
    <property type="project" value="UniProtKB-UniRule"/>
</dbReference>
<dbReference type="InterPro" id="IPR005227">
    <property type="entry name" value="YqgF"/>
</dbReference>
<evidence type="ECO:0000313" key="8">
    <source>
        <dbReference type="Proteomes" id="UP000229559"/>
    </source>
</evidence>
<dbReference type="Pfam" id="PF03652">
    <property type="entry name" value="RuvX"/>
    <property type="match status" value="1"/>
</dbReference>
<proteinExistence type="inferred from homology"/>
<evidence type="ECO:0000256" key="1">
    <source>
        <dbReference type="ARBA" id="ARBA00022490"/>
    </source>
</evidence>
<dbReference type="SUPFAM" id="SSF53098">
    <property type="entry name" value="Ribonuclease H-like"/>
    <property type="match status" value="1"/>
</dbReference>
<dbReference type="EMBL" id="PEXA01000016">
    <property type="protein sequence ID" value="PIU33345.1"/>
    <property type="molecule type" value="Genomic_DNA"/>
</dbReference>
<comment type="function">
    <text evidence="5">Could be a nuclease involved in processing of the 5'-end of pre-16S rRNA.</text>
</comment>
<gene>
    <name evidence="7" type="ORF">COT04_00525</name>
</gene>
<dbReference type="HAMAP" id="MF_00651">
    <property type="entry name" value="Nuclease_YqgF"/>
    <property type="match status" value="1"/>
</dbReference>
<accession>A0A2M6YQE2</accession>
<comment type="caution">
    <text evidence="7">The sequence shown here is derived from an EMBL/GenBank/DDBJ whole genome shotgun (WGS) entry which is preliminary data.</text>
</comment>
<dbReference type="AlphaFoldDB" id="A0A2M6YQE2"/>
<evidence type="ECO:0000256" key="2">
    <source>
        <dbReference type="ARBA" id="ARBA00022517"/>
    </source>
</evidence>
<dbReference type="Proteomes" id="UP000229559">
    <property type="component" value="Unassembled WGS sequence"/>
</dbReference>
<dbReference type="GO" id="GO:0016788">
    <property type="term" value="F:hydrolase activity, acting on ester bonds"/>
    <property type="evidence" value="ECO:0007669"/>
    <property type="project" value="UniProtKB-UniRule"/>
</dbReference>
<evidence type="ECO:0000313" key="7">
    <source>
        <dbReference type="EMBL" id="PIU33345.1"/>
    </source>
</evidence>
<dbReference type="Gene3D" id="3.30.420.140">
    <property type="entry name" value="YqgF/RNase H-like domain"/>
    <property type="match status" value="1"/>
</dbReference>
<dbReference type="NCBIfam" id="TIGR00250">
    <property type="entry name" value="RNAse_H_YqgF"/>
    <property type="match status" value="1"/>
</dbReference>
<comment type="subcellular location">
    <subcellularLocation>
        <location evidence="5">Cytoplasm</location>
    </subcellularLocation>
</comment>
<evidence type="ECO:0000256" key="4">
    <source>
        <dbReference type="ARBA" id="ARBA00022801"/>
    </source>
</evidence>
<keyword evidence="4 5" id="KW-0378">Hydrolase</keyword>
<evidence type="ECO:0000259" key="6">
    <source>
        <dbReference type="SMART" id="SM00732"/>
    </source>
</evidence>
<name>A0A2M6YQE2_9BACT</name>
<dbReference type="GO" id="GO:0004518">
    <property type="term" value="F:nuclease activity"/>
    <property type="evidence" value="ECO:0007669"/>
    <property type="project" value="UniProtKB-KW"/>
</dbReference>
<sequence length="133" mass="15029">MPKVLGIDFGLKKIGLAIADMDSELVMPLETIAVKRDKQNLLRKIDNVCKKEQVVKIIIGLPESGLTKQIRNFGEEMKKMTDLPVFYHPETLTTKDALVKMREAGIRKKARRKKEDAVAAALILQNWLTTNNV</sequence>
<reference evidence="8" key="1">
    <citation type="submission" date="2017-09" db="EMBL/GenBank/DDBJ databases">
        <title>Depth-based differentiation of microbial function through sediment-hosted aquifers and enrichment of novel symbionts in the deep terrestrial subsurface.</title>
        <authorList>
            <person name="Probst A.J."/>
            <person name="Ladd B."/>
            <person name="Jarett J.K."/>
            <person name="Geller-Mcgrath D.E."/>
            <person name="Sieber C.M.K."/>
            <person name="Emerson J.B."/>
            <person name="Anantharaman K."/>
            <person name="Thomas B.C."/>
            <person name="Malmstrom R."/>
            <person name="Stieglmeier M."/>
            <person name="Klingl A."/>
            <person name="Woyke T."/>
            <person name="Ryan C.M."/>
            <person name="Banfield J.F."/>
        </authorList>
    </citation>
    <scope>NUCLEOTIDE SEQUENCE [LARGE SCALE GENOMIC DNA]</scope>
</reference>
<evidence type="ECO:0000256" key="5">
    <source>
        <dbReference type="HAMAP-Rule" id="MF_00651"/>
    </source>
</evidence>
<dbReference type="PANTHER" id="PTHR33317:SF4">
    <property type="entry name" value="POLYNUCLEOTIDYL TRANSFERASE, RIBONUCLEASE H-LIKE SUPERFAMILY PROTEIN"/>
    <property type="match status" value="1"/>
</dbReference>
<dbReference type="CDD" id="cd16964">
    <property type="entry name" value="YqgF"/>
    <property type="match status" value="1"/>
</dbReference>
<keyword evidence="3 5" id="KW-0540">Nuclease</keyword>
<dbReference type="InterPro" id="IPR012337">
    <property type="entry name" value="RNaseH-like_sf"/>
</dbReference>
<feature type="domain" description="YqgF/RNase H-like" evidence="6">
    <location>
        <begin position="2"/>
        <end position="97"/>
    </location>
</feature>
<dbReference type="InterPro" id="IPR006641">
    <property type="entry name" value="YqgF/RNaseH-like_dom"/>
</dbReference>
<dbReference type="EC" id="3.1.-.-" evidence="5"/>
<dbReference type="InterPro" id="IPR037027">
    <property type="entry name" value="YqgF/RNaseH-like_dom_sf"/>
</dbReference>
<organism evidence="7 8">
    <name type="scientific">Candidatus Shapirobacteria bacterium CG07_land_8_20_14_0_80_39_12</name>
    <dbReference type="NCBI Taxonomy" id="1974480"/>
    <lineage>
        <taxon>Bacteria</taxon>
        <taxon>Candidatus Shapironibacteriota</taxon>
    </lineage>
</organism>
<evidence type="ECO:0000256" key="3">
    <source>
        <dbReference type="ARBA" id="ARBA00022722"/>
    </source>
</evidence>